<organism evidence="1 2">
    <name type="scientific">Gossypium hirsutum</name>
    <name type="common">Upland cotton</name>
    <name type="synonym">Gossypium mexicanum</name>
    <dbReference type="NCBI Taxonomy" id="3635"/>
    <lineage>
        <taxon>Eukaryota</taxon>
        <taxon>Viridiplantae</taxon>
        <taxon>Streptophyta</taxon>
        <taxon>Embryophyta</taxon>
        <taxon>Tracheophyta</taxon>
        <taxon>Spermatophyta</taxon>
        <taxon>Magnoliopsida</taxon>
        <taxon>eudicotyledons</taxon>
        <taxon>Gunneridae</taxon>
        <taxon>Pentapetalae</taxon>
        <taxon>rosids</taxon>
        <taxon>malvids</taxon>
        <taxon>Malvales</taxon>
        <taxon>Malvaceae</taxon>
        <taxon>Malvoideae</taxon>
        <taxon>Gossypium</taxon>
    </lineage>
</organism>
<name>A0ABM2YWF1_GOSHI</name>
<dbReference type="Proteomes" id="UP000818029">
    <property type="component" value="Chromosome A10"/>
</dbReference>
<evidence type="ECO:0000313" key="2">
    <source>
        <dbReference type="RefSeq" id="XP_040934829.1"/>
    </source>
</evidence>
<accession>A0ABM2YWF1</accession>
<proteinExistence type="predicted"/>
<reference evidence="1" key="1">
    <citation type="journal article" date="2020" name="Nat. Genet.">
        <title>Genomic diversifications of five Gossypium allopolyploid species and their impact on cotton improvement.</title>
        <authorList>
            <person name="Chen Z.J."/>
            <person name="Sreedasyam A."/>
            <person name="Ando A."/>
            <person name="Song Q."/>
            <person name="De Santiago L.M."/>
            <person name="Hulse-Kemp A.M."/>
            <person name="Ding M."/>
            <person name="Ye W."/>
            <person name="Kirkbride R.C."/>
            <person name="Jenkins J."/>
            <person name="Plott C."/>
            <person name="Lovell J."/>
            <person name="Lin Y.M."/>
            <person name="Vaughn R."/>
            <person name="Liu B."/>
            <person name="Simpson S."/>
            <person name="Scheffler B.E."/>
            <person name="Wen L."/>
            <person name="Saski C.A."/>
            <person name="Grover C.E."/>
            <person name="Hu G."/>
            <person name="Conover J.L."/>
            <person name="Carlson J.W."/>
            <person name="Shu S."/>
            <person name="Boston L.B."/>
            <person name="Williams M."/>
            <person name="Peterson D.G."/>
            <person name="McGee K."/>
            <person name="Jones D.C."/>
            <person name="Wendel J.F."/>
            <person name="Stelly D.M."/>
            <person name="Grimwood J."/>
            <person name="Schmutz J."/>
        </authorList>
    </citation>
    <scope>NUCLEOTIDE SEQUENCE [LARGE SCALE GENOMIC DNA]</scope>
    <source>
        <strain evidence="1">cv. TM-1</strain>
    </source>
</reference>
<dbReference type="RefSeq" id="XP_040934829.1">
    <property type="nucleotide sequence ID" value="XM_041078895.1"/>
</dbReference>
<sequence length="84" mass="9718">MVKVVKARRKFVLVTAHWGRIRCIDVGYYKILPMAMATCFGTAVVHNKQGLRPNYLFSKRCSKRSCLRLNEVCNWLTARWGLEG</sequence>
<protein>
    <submittedName>
        <fullName evidence="2">Uncharacterized protein isoform X3</fullName>
    </submittedName>
</protein>
<keyword evidence="1" id="KW-1185">Reference proteome</keyword>
<evidence type="ECO:0000313" key="1">
    <source>
        <dbReference type="Proteomes" id="UP000818029"/>
    </source>
</evidence>
<reference evidence="2" key="2">
    <citation type="submission" date="2025-08" db="UniProtKB">
        <authorList>
            <consortium name="RefSeq"/>
        </authorList>
    </citation>
    <scope>IDENTIFICATION</scope>
</reference>
<gene>
    <name evidence="2" type="primary">LOC107896893</name>
</gene>
<dbReference type="GeneID" id="107896893"/>